<dbReference type="RefSeq" id="XP_033666849.1">
    <property type="nucleotide sequence ID" value="XM_033812973.1"/>
</dbReference>
<evidence type="ECO:0000313" key="1">
    <source>
        <dbReference type="EMBL" id="KAF2165960.1"/>
    </source>
</evidence>
<keyword evidence="2" id="KW-1185">Reference proteome</keyword>
<organism evidence="1 2">
    <name type="scientific">Zasmidium cellare ATCC 36951</name>
    <dbReference type="NCBI Taxonomy" id="1080233"/>
    <lineage>
        <taxon>Eukaryota</taxon>
        <taxon>Fungi</taxon>
        <taxon>Dikarya</taxon>
        <taxon>Ascomycota</taxon>
        <taxon>Pezizomycotina</taxon>
        <taxon>Dothideomycetes</taxon>
        <taxon>Dothideomycetidae</taxon>
        <taxon>Mycosphaerellales</taxon>
        <taxon>Mycosphaerellaceae</taxon>
        <taxon>Zasmidium</taxon>
    </lineage>
</organism>
<proteinExistence type="predicted"/>
<dbReference type="Proteomes" id="UP000799537">
    <property type="component" value="Unassembled WGS sequence"/>
</dbReference>
<dbReference type="AlphaFoldDB" id="A0A6A6CID8"/>
<protein>
    <submittedName>
        <fullName evidence="1">Uncharacterized protein</fullName>
    </submittedName>
</protein>
<dbReference type="GeneID" id="54566245"/>
<gene>
    <name evidence="1" type="ORF">M409DRAFT_55321</name>
</gene>
<evidence type="ECO:0000313" key="2">
    <source>
        <dbReference type="Proteomes" id="UP000799537"/>
    </source>
</evidence>
<name>A0A6A6CID8_ZASCE</name>
<accession>A0A6A6CID8</accession>
<dbReference type="EMBL" id="ML993598">
    <property type="protein sequence ID" value="KAF2165960.1"/>
    <property type="molecule type" value="Genomic_DNA"/>
</dbReference>
<dbReference type="OrthoDB" id="10254945at2759"/>
<reference evidence="1" key="1">
    <citation type="journal article" date="2020" name="Stud. Mycol.">
        <title>101 Dothideomycetes genomes: a test case for predicting lifestyles and emergence of pathogens.</title>
        <authorList>
            <person name="Haridas S."/>
            <person name="Albert R."/>
            <person name="Binder M."/>
            <person name="Bloem J."/>
            <person name="Labutti K."/>
            <person name="Salamov A."/>
            <person name="Andreopoulos B."/>
            <person name="Baker S."/>
            <person name="Barry K."/>
            <person name="Bills G."/>
            <person name="Bluhm B."/>
            <person name="Cannon C."/>
            <person name="Castanera R."/>
            <person name="Culley D."/>
            <person name="Daum C."/>
            <person name="Ezra D."/>
            <person name="Gonzalez J."/>
            <person name="Henrissat B."/>
            <person name="Kuo A."/>
            <person name="Liang C."/>
            <person name="Lipzen A."/>
            <person name="Lutzoni F."/>
            <person name="Magnuson J."/>
            <person name="Mondo S."/>
            <person name="Nolan M."/>
            <person name="Ohm R."/>
            <person name="Pangilinan J."/>
            <person name="Park H.-J."/>
            <person name="Ramirez L."/>
            <person name="Alfaro M."/>
            <person name="Sun H."/>
            <person name="Tritt A."/>
            <person name="Yoshinaga Y."/>
            <person name="Zwiers L.-H."/>
            <person name="Turgeon B."/>
            <person name="Goodwin S."/>
            <person name="Spatafora J."/>
            <person name="Crous P."/>
            <person name="Grigoriev I."/>
        </authorList>
    </citation>
    <scope>NUCLEOTIDE SEQUENCE</scope>
    <source>
        <strain evidence="1">ATCC 36951</strain>
    </source>
</reference>
<sequence length="315" mass="35969">MIPNNFTFDIHKGFASNKFPKDDFDYGKLELSLRMTSALEVAAIPIFHSILVKGASSMGTMTDNGKSLYMFPDPVELLSPDDVYTTWKRLDQLAEGLSFLMGGTEAATPYEHAHDDVQYFLGDSAHTTEMSFKTEAWLFGGVTICQPFQGYRAYYNEDSDKTSRLDCLIIATEYPCPSKTLLYEQYPDKMTVRGGQKSTEIISHASFLHIHQLYQDDYWTELFPKYGRRVLFFPKDAGYRFEPRANDYRLKPVLFDPDDKADLPPGYFVDRAGMIRRESEKVVEKKPTKGQEVGIRFRVAKIRDSALSLVFGKGR</sequence>